<sequence length="206" mass="22806">MNAPLARLVVPQRQHRLSSSAFSHWRLPEKQRVSLALWGLPTDFVVRPDYRSTYIEGEPTAPDRSCERRYELGTGIGAADGLRITATACGMVFAIRCGPSRCPAPPIAGIAGTPMMVNSSVFEFVELAWRWRAAAMTLDPLLLLLRPAGTSGTSRCTDRINTLKSRIFEHALRIDPNIIGAHAPGFWHSLILDFDHHSTVPSYITE</sequence>
<gene>
    <name evidence="1" type="ORF">DFR69_113165</name>
</gene>
<proteinExistence type="predicted"/>
<evidence type="ECO:0000313" key="2">
    <source>
        <dbReference type="Proteomes" id="UP000246410"/>
    </source>
</evidence>
<accession>A0A317N576</accession>
<evidence type="ECO:0000313" key="1">
    <source>
        <dbReference type="EMBL" id="PWV70451.1"/>
    </source>
</evidence>
<dbReference type="EMBL" id="QGTL01000013">
    <property type="protein sequence ID" value="PWV70451.1"/>
    <property type="molecule type" value="Genomic_DNA"/>
</dbReference>
<dbReference type="Pfam" id="PF14435">
    <property type="entry name" value="SUKH-4"/>
    <property type="match status" value="1"/>
</dbReference>
<dbReference type="InterPro" id="IPR025851">
    <property type="entry name" value="SUKH-4"/>
</dbReference>
<organism evidence="1 2">
    <name type="scientific">Nocardia neocaledoniensis</name>
    <dbReference type="NCBI Taxonomy" id="236511"/>
    <lineage>
        <taxon>Bacteria</taxon>
        <taxon>Bacillati</taxon>
        <taxon>Actinomycetota</taxon>
        <taxon>Actinomycetes</taxon>
        <taxon>Mycobacteriales</taxon>
        <taxon>Nocardiaceae</taxon>
        <taxon>Nocardia</taxon>
    </lineage>
</organism>
<protein>
    <submittedName>
        <fullName evidence="1">SUKH-4 immunity protein of toxin-antitoxin system</fullName>
    </submittedName>
</protein>
<dbReference type="Proteomes" id="UP000246410">
    <property type="component" value="Unassembled WGS sequence"/>
</dbReference>
<dbReference type="AlphaFoldDB" id="A0A317N576"/>
<name>A0A317N576_9NOCA</name>
<keyword evidence="2" id="KW-1185">Reference proteome</keyword>
<comment type="caution">
    <text evidence="1">The sequence shown here is derived from an EMBL/GenBank/DDBJ whole genome shotgun (WGS) entry which is preliminary data.</text>
</comment>
<reference evidence="1 2" key="1">
    <citation type="submission" date="2018-05" db="EMBL/GenBank/DDBJ databases">
        <title>Genomic Encyclopedia of Type Strains, Phase IV (KMG-IV): sequencing the most valuable type-strain genomes for metagenomic binning, comparative biology and taxonomic classification.</title>
        <authorList>
            <person name="Goeker M."/>
        </authorList>
    </citation>
    <scope>NUCLEOTIDE SEQUENCE [LARGE SCALE GENOMIC DNA]</scope>
    <source>
        <strain evidence="1 2">DSM 44717</strain>
    </source>
</reference>